<evidence type="ECO:0000256" key="1">
    <source>
        <dbReference type="SAM" id="MobiDB-lite"/>
    </source>
</evidence>
<evidence type="ECO:0000313" key="2">
    <source>
        <dbReference type="EMBL" id="KAG5407923.1"/>
    </source>
</evidence>
<protein>
    <submittedName>
        <fullName evidence="2">Uncharacterized protein</fullName>
    </submittedName>
</protein>
<reference evidence="2 3" key="1">
    <citation type="submission" date="2021-03" db="EMBL/GenBank/DDBJ databases">
        <authorList>
            <person name="King G.J."/>
            <person name="Bancroft I."/>
            <person name="Baten A."/>
            <person name="Bloomfield J."/>
            <person name="Borpatragohain P."/>
            <person name="He Z."/>
            <person name="Irish N."/>
            <person name="Irwin J."/>
            <person name="Liu K."/>
            <person name="Mauleon R.P."/>
            <person name="Moore J."/>
            <person name="Morris R."/>
            <person name="Ostergaard L."/>
            <person name="Wang B."/>
            <person name="Wells R."/>
        </authorList>
    </citation>
    <scope>NUCLEOTIDE SEQUENCE [LARGE SCALE GENOMIC DNA]</scope>
    <source>
        <strain evidence="2">R-o-18</strain>
        <tissue evidence="2">Leaf</tissue>
    </source>
</reference>
<sequence>MANFEPAPGPAYPIFQQASRDELVRVWARSGMGSVYPAGRAGIRTDIITLTLELWPTNETKKWRSLPASFPASTKAISSGLFSYSIPTIQERWNQTWLALTHPPACTANACASCGSGLGSTSSDRIPRGHVPPRSALTVYRGGAGQGGSKV</sequence>
<name>A0ABQ7NB68_BRACM</name>
<feature type="region of interest" description="Disordered" evidence="1">
    <location>
        <begin position="122"/>
        <end position="151"/>
    </location>
</feature>
<comment type="caution">
    <text evidence="2">The sequence shown here is derived from an EMBL/GenBank/DDBJ whole genome shotgun (WGS) entry which is preliminary data.</text>
</comment>
<dbReference type="Proteomes" id="UP000823674">
    <property type="component" value="Chromosome A03"/>
</dbReference>
<organism evidence="2 3">
    <name type="scientific">Brassica rapa subsp. trilocularis</name>
    <dbReference type="NCBI Taxonomy" id="1813537"/>
    <lineage>
        <taxon>Eukaryota</taxon>
        <taxon>Viridiplantae</taxon>
        <taxon>Streptophyta</taxon>
        <taxon>Embryophyta</taxon>
        <taxon>Tracheophyta</taxon>
        <taxon>Spermatophyta</taxon>
        <taxon>Magnoliopsida</taxon>
        <taxon>eudicotyledons</taxon>
        <taxon>Gunneridae</taxon>
        <taxon>Pentapetalae</taxon>
        <taxon>rosids</taxon>
        <taxon>malvids</taxon>
        <taxon>Brassicales</taxon>
        <taxon>Brassicaceae</taxon>
        <taxon>Brassiceae</taxon>
        <taxon>Brassica</taxon>
    </lineage>
</organism>
<proteinExistence type="predicted"/>
<evidence type="ECO:0000313" key="3">
    <source>
        <dbReference type="Proteomes" id="UP000823674"/>
    </source>
</evidence>
<dbReference type="EMBL" id="JADBGQ010000003">
    <property type="protein sequence ID" value="KAG5407923.1"/>
    <property type="molecule type" value="Genomic_DNA"/>
</dbReference>
<keyword evidence="3" id="KW-1185">Reference proteome</keyword>
<accession>A0ABQ7NB68</accession>
<feature type="compositionally biased region" description="Gly residues" evidence="1">
    <location>
        <begin position="142"/>
        <end position="151"/>
    </location>
</feature>
<gene>
    <name evidence="2" type="primary">A03p074370.1_BraROA</name>
    <name evidence="2" type="ORF">IGI04_014042</name>
</gene>